<dbReference type="PANTHER" id="PTHR11236">
    <property type="entry name" value="AMINOBENZOATE/ANTHRANILATE SYNTHASE"/>
    <property type="match status" value="1"/>
</dbReference>
<evidence type="ECO:0000259" key="8">
    <source>
        <dbReference type="Pfam" id="PF04715"/>
    </source>
</evidence>
<feature type="domain" description="Chorismate-utilising enzyme C-terminal" evidence="7">
    <location>
        <begin position="462"/>
        <end position="716"/>
    </location>
</feature>
<comment type="similarity">
    <text evidence="1">In the C-terminal section; belongs to the anthranilate synthase component I family.</text>
</comment>
<dbReference type="RefSeq" id="WP_203833539.1">
    <property type="nucleotide sequence ID" value="NZ_BNEB01000003.1"/>
</dbReference>
<keyword evidence="10" id="KW-1185">Reference proteome</keyword>
<dbReference type="InterPro" id="IPR019999">
    <property type="entry name" value="Anth_synth_I-like"/>
</dbReference>
<reference evidence="10" key="1">
    <citation type="submission" date="2023-07" db="EMBL/GenBank/DDBJ databases">
        <title>Whole genome shotgun sequence of Streptomyces cacaoi subsp. asoensis NBRC 13813.</title>
        <authorList>
            <person name="Komaki H."/>
            <person name="Tamura T."/>
        </authorList>
    </citation>
    <scope>NUCLEOTIDE SEQUENCE [LARGE SCALE GENOMIC DNA]</scope>
    <source>
        <strain evidence="10">NBRC 13813</strain>
    </source>
</reference>
<gene>
    <name evidence="9" type="ORF">Saso_45900</name>
</gene>
<dbReference type="PROSITE" id="PS51273">
    <property type="entry name" value="GATASE_TYPE_1"/>
    <property type="match status" value="1"/>
</dbReference>
<dbReference type="InterPro" id="IPR029062">
    <property type="entry name" value="Class_I_gatase-like"/>
</dbReference>
<organism evidence="9 10">
    <name type="scientific">Streptomyces asoensis</name>
    <dbReference type="NCBI Taxonomy" id="249586"/>
    <lineage>
        <taxon>Bacteria</taxon>
        <taxon>Bacillati</taxon>
        <taxon>Actinomycetota</taxon>
        <taxon>Actinomycetes</taxon>
        <taxon>Kitasatosporales</taxon>
        <taxon>Streptomycetaceae</taxon>
        <taxon>Streptomyces</taxon>
    </lineage>
</organism>
<dbReference type="InterPro" id="IPR006805">
    <property type="entry name" value="Anth_synth_I_N"/>
</dbReference>
<accession>A0ABQ3S4J0</accession>
<name>A0ABQ3S4J0_9ACTN</name>
<dbReference type="NCBIfam" id="TIGR00566">
    <property type="entry name" value="trpG_papA"/>
    <property type="match status" value="1"/>
</dbReference>
<dbReference type="Gene3D" id="3.60.120.10">
    <property type="entry name" value="Anthranilate synthase"/>
    <property type="match status" value="1"/>
</dbReference>
<dbReference type="PANTHER" id="PTHR11236:SF18">
    <property type="entry name" value="AMINODEOXYCHORISMATE SYNTHASE"/>
    <property type="match status" value="1"/>
</dbReference>
<dbReference type="EMBL" id="BNEB01000003">
    <property type="protein sequence ID" value="GHI62940.1"/>
    <property type="molecule type" value="Genomic_DNA"/>
</dbReference>
<dbReference type="EC" id="2.6.1.85" evidence="2"/>
<dbReference type="Pfam" id="PF00117">
    <property type="entry name" value="GATase"/>
    <property type="match status" value="1"/>
</dbReference>
<evidence type="ECO:0000313" key="9">
    <source>
        <dbReference type="EMBL" id="GHI62940.1"/>
    </source>
</evidence>
<dbReference type="GeneID" id="91472437"/>
<evidence type="ECO:0000256" key="3">
    <source>
        <dbReference type="ARBA" id="ARBA00022679"/>
    </source>
</evidence>
<dbReference type="PRINTS" id="PR00097">
    <property type="entry name" value="ANTSNTHASEII"/>
</dbReference>
<dbReference type="CDD" id="cd01743">
    <property type="entry name" value="GATase1_Anthranilate_Synthase"/>
    <property type="match status" value="1"/>
</dbReference>
<keyword evidence="4" id="KW-0315">Glutamine amidotransferase</keyword>
<dbReference type="SUPFAM" id="SSF52317">
    <property type="entry name" value="Class I glutamine amidotransferase-like"/>
    <property type="match status" value="1"/>
</dbReference>
<dbReference type="InterPro" id="IPR015890">
    <property type="entry name" value="Chorismate_C"/>
</dbReference>
<dbReference type="InterPro" id="IPR005801">
    <property type="entry name" value="ADC_synthase"/>
</dbReference>
<feature type="domain" description="Anthranilate synthase component I N-terminal" evidence="8">
    <location>
        <begin position="242"/>
        <end position="377"/>
    </location>
</feature>
<dbReference type="PRINTS" id="PR00099">
    <property type="entry name" value="CPSGATASE"/>
</dbReference>
<evidence type="ECO:0000256" key="1">
    <source>
        <dbReference type="ARBA" id="ARBA00005970"/>
    </source>
</evidence>
<dbReference type="Pfam" id="PF04715">
    <property type="entry name" value="Anth_synt_I_N"/>
    <property type="match status" value="1"/>
</dbReference>
<protein>
    <recommendedName>
        <fullName evidence="2">aminodeoxychorismate synthase</fullName>
        <ecNumber evidence="2">2.6.1.85</ecNumber>
    </recommendedName>
</protein>
<dbReference type="SUPFAM" id="SSF56322">
    <property type="entry name" value="ADC synthase"/>
    <property type="match status" value="1"/>
</dbReference>
<evidence type="ECO:0000256" key="2">
    <source>
        <dbReference type="ARBA" id="ARBA00013139"/>
    </source>
</evidence>
<evidence type="ECO:0000256" key="4">
    <source>
        <dbReference type="ARBA" id="ARBA00022962"/>
    </source>
</evidence>
<comment type="caution">
    <text evidence="9">The sequence shown here is derived from an EMBL/GenBank/DDBJ whole genome shotgun (WGS) entry which is preliminary data.</text>
</comment>
<sequence length="741" mass="79450">MKTLLIDNHDSYTYNLFQLIAEVNGEEPVVILNDTPADAVPDLAAFDNVVVSPGPGHPSKPRDFGISAAVLAGSPVPVLGVCLGHQGIAQGEGGRVVPAPEPRHGHLSAVRHDGRDLFQGLPQHFTAVRYHSLAVREPLPAALEATAWAEDGVLMGLRHRERPLWGVQFHPESVLTEYGHRMLVNFRNLTAERARKPRSKNTAVTPAAAAIPGPAVIVPRPRRAEGPAHRLHTRRLAGAIDTEAAFTRLYADSPRAFWLDSSRVERGLSRFSFLGDDSGPLAEFVRYDVESGRCEIERAGRPPRKVRASVFDYLKRRLANRRVDATGLPFDFTGGYVGYFGYETKADCGSPNRHRATTPDACWLFADRLIAVDHEKGFTYAVCLAEDTPQATAEATDWLESTLGRIASLPTEPDRPRPARAATDGPGSAAPGAGPAGAGERAGEGAGGGGSAGVEPWLVRDRATYLADIEACKRELAAGTSYEICLTDAAALPAPDDAYGFYRVLRRVNPAPYAAFLRFGDLDVAGSSPERFLRITRDGVAEAKPIKGTAPRGAGPAEDARLRDALAADAKTRAENLMIVDLLRNDLGQVCRTGTVRVSRLMATETYATVHQLVSTVEGRLREDTDAVDCVRACFPGGSMTGAPKQRTLEIIDGLETEARGVYAGALGYLGCSGGADLNIVIRTAVLADGVLRMGAGGAIVLDSDPVAEYDEMLLKTAAQMRALREHTAARATTPGERVTR</sequence>
<evidence type="ECO:0000256" key="5">
    <source>
        <dbReference type="SAM" id="MobiDB-lite"/>
    </source>
</evidence>
<evidence type="ECO:0000259" key="7">
    <source>
        <dbReference type="Pfam" id="PF00425"/>
    </source>
</evidence>
<evidence type="ECO:0000313" key="10">
    <source>
        <dbReference type="Proteomes" id="UP000649259"/>
    </source>
</evidence>
<feature type="region of interest" description="Disordered" evidence="5">
    <location>
        <begin position="406"/>
        <end position="453"/>
    </location>
</feature>
<proteinExistence type="inferred from homology"/>
<keyword evidence="3" id="KW-0808">Transferase</keyword>
<dbReference type="Gene3D" id="3.40.50.880">
    <property type="match status" value="1"/>
</dbReference>
<dbReference type="PRINTS" id="PR00096">
    <property type="entry name" value="GATASE"/>
</dbReference>
<dbReference type="Pfam" id="PF00425">
    <property type="entry name" value="Chorismate_bind"/>
    <property type="match status" value="1"/>
</dbReference>
<dbReference type="InterPro" id="IPR017926">
    <property type="entry name" value="GATASE"/>
</dbReference>
<feature type="domain" description="Glutamine amidotransferase" evidence="6">
    <location>
        <begin position="4"/>
        <end position="186"/>
    </location>
</feature>
<dbReference type="Proteomes" id="UP000649259">
    <property type="component" value="Unassembled WGS sequence"/>
</dbReference>
<dbReference type="InterPro" id="IPR006221">
    <property type="entry name" value="TrpG/PapA_dom"/>
</dbReference>
<evidence type="ECO:0000259" key="6">
    <source>
        <dbReference type="Pfam" id="PF00117"/>
    </source>
</evidence>